<dbReference type="PANTHER" id="PTHR46082:SF11">
    <property type="entry name" value="AAA+ ATPASE DOMAIN-CONTAINING PROTEIN-RELATED"/>
    <property type="match status" value="1"/>
</dbReference>
<evidence type="ECO:0000256" key="1">
    <source>
        <dbReference type="ARBA" id="ARBA00022737"/>
    </source>
</evidence>
<gene>
    <name evidence="6" type="ORF">N7468_004716</name>
</gene>
<dbReference type="GO" id="GO:0003824">
    <property type="term" value="F:catalytic activity"/>
    <property type="evidence" value="ECO:0007669"/>
    <property type="project" value="InterPro"/>
</dbReference>
<dbReference type="Pfam" id="PF01048">
    <property type="entry name" value="PNP_UDP_1"/>
    <property type="match status" value="1"/>
</dbReference>
<proteinExistence type="predicted"/>
<keyword evidence="1" id="KW-0677">Repeat</keyword>
<dbReference type="Pfam" id="PF22939">
    <property type="entry name" value="WHD_GPIID"/>
    <property type="match status" value="1"/>
</dbReference>
<dbReference type="Proteomes" id="UP001150941">
    <property type="component" value="Unassembled WGS sequence"/>
</dbReference>
<dbReference type="SUPFAM" id="SSF48403">
    <property type="entry name" value="Ankyrin repeat"/>
    <property type="match status" value="2"/>
</dbReference>
<name>A0A9W9TT08_9EURO</name>
<reference evidence="6" key="2">
    <citation type="journal article" date="2023" name="IMA Fungus">
        <title>Comparative genomic study of the Penicillium genus elucidates a diverse pangenome and 15 lateral gene transfer events.</title>
        <authorList>
            <person name="Petersen C."/>
            <person name="Sorensen T."/>
            <person name="Nielsen M.R."/>
            <person name="Sondergaard T.E."/>
            <person name="Sorensen J.L."/>
            <person name="Fitzpatrick D.A."/>
            <person name="Frisvad J.C."/>
            <person name="Nielsen K.L."/>
        </authorList>
    </citation>
    <scope>NUCLEOTIDE SEQUENCE</scope>
    <source>
        <strain evidence="6">IBT 19713</strain>
    </source>
</reference>
<evidence type="ECO:0000259" key="4">
    <source>
        <dbReference type="Pfam" id="PF22939"/>
    </source>
</evidence>
<keyword evidence="2" id="KW-0040">ANK repeat</keyword>
<evidence type="ECO:0000313" key="6">
    <source>
        <dbReference type="EMBL" id="KAJ5240097.1"/>
    </source>
</evidence>
<organism evidence="6 7">
    <name type="scientific">Penicillium chermesinum</name>
    <dbReference type="NCBI Taxonomy" id="63820"/>
    <lineage>
        <taxon>Eukaryota</taxon>
        <taxon>Fungi</taxon>
        <taxon>Dikarya</taxon>
        <taxon>Ascomycota</taxon>
        <taxon>Pezizomycotina</taxon>
        <taxon>Eurotiomycetes</taxon>
        <taxon>Eurotiomycetidae</taxon>
        <taxon>Eurotiales</taxon>
        <taxon>Aspergillaceae</taxon>
        <taxon>Penicillium</taxon>
    </lineage>
</organism>
<dbReference type="GO" id="GO:0009116">
    <property type="term" value="P:nucleoside metabolic process"/>
    <property type="evidence" value="ECO:0007669"/>
    <property type="project" value="InterPro"/>
</dbReference>
<dbReference type="Gene3D" id="3.40.50.1580">
    <property type="entry name" value="Nucleoside phosphorylase domain"/>
    <property type="match status" value="1"/>
</dbReference>
<dbReference type="OrthoDB" id="20872at2759"/>
<feature type="repeat" description="ANK" evidence="2">
    <location>
        <begin position="1184"/>
        <end position="1218"/>
    </location>
</feature>
<dbReference type="InterPro" id="IPR036770">
    <property type="entry name" value="Ankyrin_rpt-contain_sf"/>
</dbReference>
<dbReference type="PROSITE" id="PS50088">
    <property type="entry name" value="ANK_REPEAT"/>
    <property type="match status" value="4"/>
</dbReference>
<feature type="domain" description="Nucleoside phosphorylase" evidence="3">
    <location>
        <begin position="16"/>
        <end position="265"/>
    </location>
</feature>
<dbReference type="PRINTS" id="PR01415">
    <property type="entry name" value="ANKYRIN"/>
</dbReference>
<evidence type="ECO:0000259" key="3">
    <source>
        <dbReference type="Pfam" id="PF01048"/>
    </source>
</evidence>
<dbReference type="Gene3D" id="1.25.40.20">
    <property type="entry name" value="Ankyrin repeat-containing domain"/>
    <property type="match status" value="3"/>
</dbReference>
<evidence type="ECO:0000259" key="5">
    <source>
        <dbReference type="Pfam" id="PF24883"/>
    </source>
</evidence>
<dbReference type="Pfam" id="PF13637">
    <property type="entry name" value="Ank_4"/>
    <property type="match status" value="1"/>
</dbReference>
<comment type="caution">
    <text evidence="6">The sequence shown here is derived from an EMBL/GenBank/DDBJ whole genome shotgun (WGS) entry which is preliminary data.</text>
</comment>
<feature type="domain" description="GPI inositol-deacylase winged helix" evidence="4">
    <location>
        <begin position="637"/>
        <end position="713"/>
    </location>
</feature>
<dbReference type="InterPro" id="IPR027417">
    <property type="entry name" value="P-loop_NTPase"/>
</dbReference>
<dbReference type="SUPFAM" id="SSF53167">
    <property type="entry name" value="Purine and uridine phosphorylases"/>
    <property type="match status" value="1"/>
</dbReference>
<dbReference type="Pfam" id="PF12796">
    <property type="entry name" value="Ank_2"/>
    <property type="match status" value="2"/>
</dbReference>
<protein>
    <submittedName>
        <fullName evidence="6">Uncharacterized protein</fullName>
    </submittedName>
</protein>
<dbReference type="Pfam" id="PF24883">
    <property type="entry name" value="NPHP3_N"/>
    <property type="match status" value="1"/>
</dbReference>
<feature type="repeat" description="ANK" evidence="2">
    <location>
        <begin position="1113"/>
        <end position="1145"/>
    </location>
</feature>
<dbReference type="PROSITE" id="PS50297">
    <property type="entry name" value="ANK_REP_REGION"/>
    <property type="match status" value="3"/>
</dbReference>
<dbReference type="SMART" id="SM00248">
    <property type="entry name" value="ANK"/>
    <property type="match status" value="10"/>
</dbReference>
<dbReference type="InterPro" id="IPR053137">
    <property type="entry name" value="NLR-like"/>
</dbReference>
<dbReference type="RefSeq" id="XP_058333016.1">
    <property type="nucleotide sequence ID" value="XM_058474013.1"/>
</dbReference>
<dbReference type="GeneID" id="83201316"/>
<evidence type="ECO:0000313" key="7">
    <source>
        <dbReference type="Proteomes" id="UP001150941"/>
    </source>
</evidence>
<dbReference type="InterPro" id="IPR000845">
    <property type="entry name" value="Nucleoside_phosphorylase_d"/>
</dbReference>
<dbReference type="SUPFAM" id="SSF52540">
    <property type="entry name" value="P-loop containing nucleoside triphosphate hydrolases"/>
    <property type="match status" value="1"/>
</dbReference>
<feature type="repeat" description="ANK" evidence="2">
    <location>
        <begin position="969"/>
        <end position="1001"/>
    </location>
</feature>
<evidence type="ECO:0000256" key="2">
    <source>
        <dbReference type="PROSITE-ProRule" id="PRU00023"/>
    </source>
</evidence>
<dbReference type="InterPro" id="IPR056884">
    <property type="entry name" value="NPHP3-like_N"/>
</dbReference>
<accession>A0A9W9TT08</accession>
<dbReference type="InterPro" id="IPR002110">
    <property type="entry name" value="Ankyrin_rpt"/>
</dbReference>
<dbReference type="InterPro" id="IPR035994">
    <property type="entry name" value="Nucleoside_phosphorylase_sf"/>
</dbReference>
<feature type="repeat" description="ANK" evidence="2">
    <location>
        <begin position="837"/>
        <end position="869"/>
    </location>
</feature>
<reference evidence="6" key="1">
    <citation type="submission" date="2022-11" db="EMBL/GenBank/DDBJ databases">
        <authorList>
            <person name="Petersen C."/>
        </authorList>
    </citation>
    <scope>NUCLEOTIDE SEQUENCE</scope>
    <source>
        <strain evidence="6">IBT 19713</strain>
    </source>
</reference>
<keyword evidence="7" id="KW-1185">Reference proteome</keyword>
<dbReference type="InterPro" id="IPR054471">
    <property type="entry name" value="GPIID_WHD"/>
</dbReference>
<feature type="domain" description="Nephrocystin 3-like N-terminal" evidence="5">
    <location>
        <begin position="349"/>
        <end position="526"/>
    </location>
</feature>
<dbReference type="PANTHER" id="PTHR46082">
    <property type="entry name" value="ATP/GTP-BINDING PROTEIN-RELATED"/>
    <property type="match status" value="1"/>
</dbReference>
<dbReference type="Gene3D" id="3.40.50.300">
    <property type="entry name" value="P-loop containing nucleotide triphosphate hydrolases"/>
    <property type="match status" value="1"/>
</dbReference>
<dbReference type="EMBL" id="JAPQKS010000003">
    <property type="protein sequence ID" value="KAJ5240097.1"/>
    <property type="molecule type" value="Genomic_DNA"/>
</dbReference>
<sequence>MSERPPRYVPLHDYTVAWICALPIELAAAKTLLDHVHYRLHKPETDHNIYTLGSLGGHNIVVVCLPSGVYGTTSATSVVTRMKQTFPSVKFGLMVGVGGGVPTKNVDIRLGDVVISTPTGIFGGVVQYDYGKTYQQGRFQRTGSLNKPHEALLAAVSQIRCDHMLQELPLGKIMSGVLQHHQKQFSSPDKDWLFLSTYEHQGRSGDCSLCDKSQLVSRGSRMSDEPQIHYGLIASGNQVMKDAQMRDSIAEDIPVLCFEMEAAGLMDQLQCLTAYAKALLSILPRVKDMEKSYQGTVCGHHIAESPSTDCLVEADFGETEKNCLAKLFITDPYEDINSLKRRKGNRTPGTCSWFLESDELKSWFQRDDELERNILWLYGNPGIGKSTMAVTLAEEIPRKKYFADGNYVLAFFFCEATSERHREATSILRGLIYQIITQHPPFLKRVLSQYDIRGEALFASFDSLWALLINIGQVTTGPEIYCIIDALDECERKSQEILSHQIYQSFSRASTTGLDTPRVHFLIISRPYPELKSYLSTFTRVDLGSFEEVKKDLQSMIKDTVNDLARRNDYTDPVAQKVCQILEEKAEGTFLWVGIAHNELRSVQSRMVVEKLQDLPKGLHKLYRKLLDAATCGPDDYPLIKKILETVAFALRPLTIAEIAEACRLHLDADSGSRLQFTREIIDLCHLLIVVDNGHVRMLHRSVQEFLMIEMQEINSSGSNYALTYRCIEVILQHCRPEINTSALKPSHGFLGYSVLHWPEHASLAQTDFNIPKEHEAFFQGRLGTWKWWLESYNHLIQGSVAYLDTGISAIHVAARWGIIPLILSIPQHGLEVKDAHGQTPLLIAAQYSKFEAIKLLVESGACVSAVNSDHQNVLHVICKDELGNGCQMVNSLLDAGVSPYDCDKYNMTPFLYAVGNLDEKLAQVFLHNGLDLTAKIRRLSWPGRTTVSTFTHHRSKDDRESAGVNLESGLTALHFSSLNACTKMTAFLLQHGADPNAQSDIGDTPLHLAIRSRILGREYDDVWQSGDYAIEALRHFITDYESEEASDIYGAIDLARTNIVDTLLGSETIDVNIANACGDCPQHVIDFSKHYALSILCKLIEKGAVSSRLNGCGQTCLHLASKQGNVEVVQKLVDEGHDILLEDCDGLSPFHYALRSNRLDLLRCLTMACDGALSKLWHSIDRHGRNPLHHHVSSISCDFNMVDFLIQIGCDVNQYDAKGNSSLGLYVGSCLLEVEREIFFLLMNNGADPLWVNGRGENLAHLLMHYRGADTKILERLFHDILDPAARDNYGKTFMHHGAIHGAFTKELVEFLQQRDFLDMDSKDSDGKTPLNYAEEKAHEKDWEHVLFYKTWDVSFDALYRGFTTAPGAPCSNKGSIG</sequence>